<feature type="region of interest" description="Disordered" evidence="1">
    <location>
        <begin position="294"/>
        <end position="424"/>
    </location>
</feature>
<feature type="compositionally biased region" description="Polar residues" evidence="1">
    <location>
        <begin position="41"/>
        <end position="62"/>
    </location>
</feature>
<feature type="region of interest" description="Disordered" evidence="1">
    <location>
        <begin position="177"/>
        <end position="219"/>
    </location>
</feature>
<reference evidence="2" key="1">
    <citation type="submission" date="2023-06" db="EMBL/GenBank/DDBJ databases">
        <title>Genome-scale phylogeny and comparative genomics of the fungal order Sordariales.</title>
        <authorList>
            <consortium name="Lawrence Berkeley National Laboratory"/>
            <person name="Hensen N."/>
            <person name="Bonometti L."/>
            <person name="Westerberg I."/>
            <person name="Brannstrom I.O."/>
            <person name="Guillou S."/>
            <person name="Cros-Aarteil S."/>
            <person name="Calhoun S."/>
            <person name="Haridas S."/>
            <person name="Kuo A."/>
            <person name="Mondo S."/>
            <person name="Pangilinan J."/>
            <person name="Riley R."/>
            <person name="LaButti K."/>
            <person name="Andreopoulos B."/>
            <person name="Lipzen A."/>
            <person name="Chen C."/>
            <person name="Yanf M."/>
            <person name="Daum C."/>
            <person name="Ng V."/>
            <person name="Clum A."/>
            <person name="Steindorff A."/>
            <person name="Ohm R."/>
            <person name="Martin F."/>
            <person name="Silar P."/>
            <person name="Natvig D."/>
            <person name="Lalanne C."/>
            <person name="Gautier V."/>
            <person name="Ament-velasquez S.L."/>
            <person name="Kruys A."/>
            <person name="Hutchinson M.I."/>
            <person name="Powell A.J."/>
            <person name="Barry K."/>
            <person name="Miller A.N."/>
            <person name="Grigoriev I.V."/>
            <person name="Debuchy R."/>
            <person name="Gladieux P."/>
            <person name="Thoren M.H."/>
            <person name="Johannesson H."/>
        </authorList>
    </citation>
    <scope>NUCLEOTIDE SEQUENCE</scope>
    <source>
        <strain evidence="2">SMH3391-2</strain>
    </source>
</reference>
<evidence type="ECO:0000313" key="2">
    <source>
        <dbReference type="EMBL" id="KAK0628881.1"/>
    </source>
</evidence>
<accession>A0AA40C7X2</accession>
<keyword evidence="3" id="KW-1185">Reference proteome</keyword>
<sequence length="424" mass="46444">MADTTIATPSPGHSREVHTPPAPHLGYGDSWEPYSPRKSARISQRGASTRRTPSPSLQSSRQSDPHHVLLGSPKQKKKTLNNGTSSIATPFMSPHKKRAAAAAPSVGGMLITPAKTPQKPPTEKTAAKIQHIARNLFHNDTEVMPTPKRTRTQEYTLDSFSMDDEVDEPIEIYTDSHERIPEVDHSVDNPFYIPPEPPRRSKRQTVTSRSEGKAKEETVNIPGVGKVTVDEAIRRDDGMLTVFRGKKQFRKFAVAEGVAAAEREVVDTVDNGLEGAVESRLRRPLTRSAVKPRLLFPVPKPEPVEDNSHLEDEEAETDIEDHVMTTMEEAEDEHTTPTELVEEAPGTPKAPKFTPASPPTTARTTRHSSKKATDATPVKPKTGTKASLFDGWRRVKGGSSDGQGQKRSGDAMSAGPPAKRPRND</sequence>
<gene>
    <name evidence="2" type="ORF">B0T17DRAFT_486235</name>
</gene>
<dbReference type="EMBL" id="JAULSR010000002">
    <property type="protein sequence ID" value="KAK0628881.1"/>
    <property type="molecule type" value="Genomic_DNA"/>
</dbReference>
<evidence type="ECO:0000313" key="3">
    <source>
        <dbReference type="Proteomes" id="UP001174934"/>
    </source>
</evidence>
<dbReference type="Proteomes" id="UP001174934">
    <property type="component" value="Unassembled WGS sequence"/>
</dbReference>
<comment type="caution">
    <text evidence="2">The sequence shown here is derived from an EMBL/GenBank/DDBJ whole genome shotgun (WGS) entry which is preliminary data.</text>
</comment>
<evidence type="ECO:0000256" key="1">
    <source>
        <dbReference type="SAM" id="MobiDB-lite"/>
    </source>
</evidence>
<organism evidence="2 3">
    <name type="scientific">Bombardia bombarda</name>
    <dbReference type="NCBI Taxonomy" id="252184"/>
    <lineage>
        <taxon>Eukaryota</taxon>
        <taxon>Fungi</taxon>
        <taxon>Dikarya</taxon>
        <taxon>Ascomycota</taxon>
        <taxon>Pezizomycotina</taxon>
        <taxon>Sordariomycetes</taxon>
        <taxon>Sordariomycetidae</taxon>
        <taxon>Sordariales</taxon>
        <taxon>Lasiosphaeriaceae</taxon>
        <taxon>Bombardia</taxon>
    </lineage>
</organism>
<protein>
    <submittedName>
        <fullName evidence="2">Uncharacterized protein</fullName>
    </submittedName>
</protein>
<feature type="region of interest" description="Disordered" evidence="1">
    <location>
        <begin position="1"/>
        <end position="161"/>
    </location>
</feature>
<proteinExistence type="predicted"/>
<name>A0AA40C7X2_9PEZI</name>
<feature type="compositionally biased region" description="Basic and acidic residues" evidence="1">
    <location>
        <begin position="177"/>
        <end position="187"/>
    </location>
</feature>
<dbReference type="AlphaFoldDB" id="A0AA40C7X2"/>